<feature type="repeat" description="WD" evidence="5">
    <location>
        <begin position="80"/>
        <end position="121"/>
    </location>
</feature>
<dbReference type="PANTHER" id="PTHR19848:SF0">
    <property type="entry name" value="NOTCHLESS PROTEIN HOMOLOG 1"/>
    <property type="match status" value="1"/>
</dbReference>
<feature type="repeat" description="WD" evidence="5">
    <location>
        <begin position="164"/>
        <end position="194"/>
    </location>
</feature>
<gene>
    <name evidence="6" type="ORF">ElyMa_006820900</name>
</gene>
<comment type="caution">
    <text evidence="6">The sequence shown here is derived from an EMBL/GenBank/DDBJ whole genome shotgun (WGS) entry which is preliminary data.</text>
</comment>
<proteinExistence type="predicted"/>
<evidence type="ECO:0000256" key="1">
    <source>
        <dbReference type="ARBA" id="ARBA00004604"/>
    </source>
</evidence>
<keyword evidence="4" id="KW-0539">Nucleus</keyword>
<dbReference type="PROSITE" id="PS50082">
    <property type="entry name" value="WD_REPEATS_2"/>
    <property type="match status" value="3"/>
</dbReference>
<evidence type="ECO:0000313" key="7">
    <source>
        <dbReference type="Proteomes" id="UP000762676"/>
    </source>
</evidence>
<dbReference type="PRINTS" id="PR00319">
    <property type="entry name" value="GPROTEINB"/>
</dbReference>
<evidence type="ECO:0000256" key="2">
    <source>
        <dbReference type="ARBA" id="ARBA00022574"/>
    </source>
</evidence>
<accession>A0AAV4J5Y7</accession>
<name>A0AAV4J5Y7_9GAST</name>
<organism evidence="6 7">
    <name type="scientific">Elysia marginata</name>
    <dbReference type="NCBI Taxonomy" id="1093978"/>
    <lineage>
        <taxon>Eukaryota</taxon>
        <taxon>Metazoa</taxon>
        <taxon>Spiralia</taxon>
        <taxon>Lophotrochozoa</taxon>
        <taxon>Mollusca</taxon>
        <taxon>Gastropoda</taxon>
        <taxon>Heterobranchia</taxon>
        <taxon>Euthyneura</taxon>
        <taxon>Panpulmonata</taxon>
        <taxon>Sacoglossa</taxon>
        <taxon>Placobranchoidea</taxon>
        <taxon>Plakobranchidae</taxon>
        <taxon>Elysia</taxon>
    </lineage>
</organism>
<dbReference type="Gene3D" id="2.130.10.10">
    <property type="entry name" value="YVTN repeat-like/Quinoprotein amine dehydrogenase"/>
    <property type="match status" value="1"/>
</dbReference>
<dbReference type="EMBL" id="BMAT01013652">
    <property type="protein sequence ID" value="GFS17383.1"/>
    <property type="molecule type" value="Genomic_DNA"/>
</dbReference>
<dbReference type="CDD" id="cd00200">
    <property type="entry name" value="WD40"/>
    <property type="match status" value="1"/>
</dbReference>
<dbReference type="AlphaFoldDB" id="A0AAV4J5Y7"/>
<dbReference type="InterPro" id="IPR015943">
    <property type="entry name" value="WD40/YVTN_repeat-like_dom_sf"/>
</dbReference>
<sequence>MSAATVIELSKESSRAAGLKPEKQNTYQAAELSKKAKARYEAVLATGGVHGGFERLVSGSDDATMYLWRPEDSKKPLARMTGHQKPVNEVKFSPDTRLIASASFDKFVKLWDGLTGKFITTLRGHVNMVYQVAWSADSRLLVSSSKDSTLKVWKVEARELMLDLPGHADEVFAVDWSPDGQRVVSGGKDRVLKMKFGIRNPSGVRWTIMAQWFARLTCDPVLASSIPNHN</sequence>
<feature type="repeat" description="WD" evidence="5">
    <location>
        <begin position="122"/>
        <end position="163"/>
    </location>
</feature>
<dbReference type="SUPFAM" id="SSF50978">
    <property type="entry name" value="WD40 repeat-like"/>
    <property type="match status" value="1"/>
</dbReference>
<dbReference type="SMART" id="SM00320">
    <property type="entry name" value="WD40"/>
    <property type="match status" value="4"/>
</dbReference>
<evidence type="ECO:0000256" key="4">
    <source>
        <dbReference type="ARBA" id="ARBA00023242"/>
    </source>
</evidence>
<dbReference type="PROSITE" id="PS50294">
    <property type="entry name" value="WD_REPEATS_REGION"/>
    <property type="match status" value="3"/>
</dbReference>
<dbReference type="Pfam" id="PF00400">
    <property type="entry name" value="WD40"/>
    <property type="match status" value="3"/>
</dbReference>
<keyword evidence="3" id="KW-0677">Repeat</keyword>
<dbReference type="InterPro" id="IPR036322">
    <property type="entry name" value="WD40_repeat_dom_sf"/>
</dbReference>
<protein>
    <submittedName>
        <fullName evidence="6">Notchless protein homolog 1</fullName>
    </submittedName>
</protein>
<dbReference type="GO" id="GO:0005730">
    <property type="term" value="C:nucleolus"/>
    <property type="evidence" value="ECO:0007669"/>
    <property type="project" value="UniProtKB-SubCell"/>
</dbReference>
<evidence type="ECO:0000313" key="6">
    <source>
        <dbReference type="EMBL" id="GFS17383.1"/>
    </source>
</evidence>
<dbReference type="InterPro" id="IPR001680">
    <property type="entry name" value="WD40_rpt"/>
</dbReference>
<reference evidence="6 7" key="1">
    <citation type="journal article" date="2021" name="Elife">
        <title>Chloroplast acquisition without the gene transfer in kleptoplastic sea slugs, Plakobranchus ocellatus.</title>
        <authorList>
            <person name="Maeda T."/>
            <person name="Takahashi S."/>
            <person name="Yoshida T."/>
            <person name="Shimamura S."/>
            <person name="Takaki Y."/>
            <person name="Nagai Y."/>
            <person name="Toyoda A."/>
            <person name="Suzuki Y."/>
            <person name="Arimoto A."/>
            <person name="Ishii H."/>
            <person name="Satoh N."/>
            <person name="Nishiyama T."/>
            <person name="Hasebe M."/>
            <person name="Maruyama T."/>
            <person name="Minagawa J."/>
            <person name="Obokata J."/>
            <person name="Shigenobu S."/>
        </authorList>
    </citation>
    <scope>NUCLEOTIDE SEQUENCE [LARGE SCALE GENOMIC DNA]</scope>
</reference>
<comment type="subcellular location">
    <subcellularLocation>
        <location evidence="1">Nucleus</location>
        <location evidence="1">Nucleolus</location>
    </subcellularLocation>
</comment>
<dbReference type="GO" id="GO:0000027">
    <property type="term" value="P:ribosomal large subunit assembly"/>
    <property type="evidence" value="ECO:0007669"/>
    <property type="project" value="TreeGrafter"/>
</dbReference>
<keyword evidence="2 5" id="KW-0853">WD repeat</keyword>
<keyword evidence="7" id="KW-1185">Reference proteome</keyword>
<evidence type="ECO:0000256" key="5">
    <source>
        <dbReference type="PROSITE-ProRule" id="PRU00221"/>
    </source>
</evidence>
<dbReference type="GO" id="GO:0007219">
    <property type="term" value="P:Notch signaling pathway"/>
    <property type="evidence" value="ECO:0007669"/>
    <property type="project" value="TreeGrafter"/>
</dbReference>
<dbReference type="InterPro" id="IPR001632">
    <property type="entry name" value="WD40_G-protein_beta-like"/>
</dbReference>
<dbReference type="InterPro" id="IPR020472">
    <property type="entry name" value="WD40_PAC1"/>
</dbReference>
<dbReference type="PANTHER" id="PTHR19848">
    <property type="entry name" value="WD40 REPEAT PROTEIN"/>
    <property type="match status" value="1"/>
</dbReference>
<dbReference type="PRINTS" id="PR00320">
    <property type="entry name" value="GPROTEINBRPT"/>
</dbReference>
<evidence type="ECO:0000256" key="3">
    <source>
        <dbReference type="ARBA" id="ARBA00022737"/>
    </source>
</evidence>
<dbReference type="Proteomes" id="UP000762676">
    <property type="component" value="Unassembled WGS sequence"/>
</dbReference>